<evidence type="ECO:0000313" key="3">
    <source>
        <dbReference type="Proteomes" id="UP000541154"/>
    </source>
</evidence>
<dbReference type="Proteomes" id="UP000541154">
    <property type="component" value="Unassembled WGS sequence"/>
</dbReference>
<accession>A0A8H6AE31</accession>
<name>A0A8H6AE31_PETAA</name>
<evidence type="ECO:0000313" key="2">
    <source>
        <dbReference type="EMBL" id="KAF5864605.1"/>
    </source>
</evidence>
<dbReference type="EMBL" id="SPNV01000031">
    <property type="protein sequence ID" value="KAF5864605.1"/>
    <property type="molecule type" value="Genomic_DNA"/>
</dbReference>
<protein>
    <submittedName>
        <fullName evidence="2">Uncharacterized protein</fullName>
    </submittedName>
</protein>
<keyword evidence="3" id="KW-1185">Reference proteome</keyword>
<proteinExistence type="predicted"/>
<feature type="region of interest" description="Disordered" evidence="1">
    <location>
        <begin position="1"/>
        <end position="24"/>
    </location>
</feature>
<gene>
    <name evidence="2" type="ORF">ETB97_007163</name>
</gene>
<sequence>MLFANFSSNETDSNETPLHTPAHIPTTASMQEIVGRYWARMAYQDIGHTIAQKAFLNKRNRLNYANLDTKSEGVYVAKPVRGPQYIGTNVIPLTSSETGNVEVSITSSEVFTATLADRNSIAGVVWYVTFEDRPSSATLASNEEASVVIVNTPKRLY</sequence>
<dbReference type="AlphaFoldDB" id="A0A8H6AE31"/>
<organism evidence="2 3">
    <name type="scientific">Petromyces alliaceus</name>
    <name type="common">Aspergillus alliaceus</name>
    <dbReference type="NCBI Taxonomy" id="209559"/>
    <lineage>
        <taxon>Eukaryota</taxon>
        <taxon>Fungi</taxon>
        <taxon>Dikarya</taxon>
        <taxon>Ascomycota</taxon>
        <taxon>Pezizomycotina</taxon>
        <taxon>Eurotiomycetes</taxon>
        <taxon>Eurotiomycetidae</taxon>
        <taxon>Eurotiales</taxon>
        <taxon>Aspergillaceae</taxon>
        <taxon>Aspergillus</taxon>
        <taxon>Aspergillus subgen. Circumdati</taxon>
    </lineage>
</organism>
<evidence type="ECO:0000256" key="1">
    <source>
        <dbReference type="SAM" id="MobiDB-lite"/>
    </source>
</evidence>
<reference evidence="2 3" key="1">
    <citation type="submission" date="2019-04" db="EMBL/GenBank/DDBJ databases">
        <title>Aspergillus burnettii sp. nov., novel species from soil in southeast Queensland.</title>
        <authorList>
            <person name="Gilchrist C.L.M."/>
            <person name="Pitt J.I."/>
            <person name="Lange L."/>
            <person name="Lacey H.J."/>
            <person name="Vuong D."/>
            <person name="Midgley D.J."/>
            <person name="Greenfield P."/>
            <person name="Bradbury M."/>
            <person name="Lacey E."/>
            <person name="Busk P.K."/>
            <person name="Pilgaard B."/>
            <person name="Chooi Y.H."/>
            <person name="Piggott A.M."/>
        </authorList>
    </citation>
    <scope>NUCLEOTIDE SEQUENCE [LARGE SCALE GENOMIC DNA]</scope>
    <source>
        <strain evidence="2 3">FRR 5400</strain>
    </source>
</reference>
<comment type="caution">
    <text evidence="2">The sequence shown here is derived from an EMBL/GenBank/DDBJ whole genome shotgun (WGS) entry which is preliminary data.</text>
</comment>
<feature type="compositionally biased region" description="Polar residues" evidence="1">
    <location>
        <begin position="1"/>
        <end position="17"/>
    </location>
</feature>